<evidence type="ECO:0000313" key="2">
    <source>
        <dbReference type="EMBL" id="RBO97197.1"/>
    </source>
</evidence>
<keyword evidence="2" id="KW-0238">DNA-binding</keyword>
<proteinExistence type="predicted"/>
<sequence length="202" mass="23550">MHIGQKIKELRNLKLWTQSKLAEIAGVSERTIRRLEAGENTEKETLLLVLNALGTNLEEIGDMFNDDETIKEESKVKFTDMRFLKRIESGRELVRIIASAHQYGYDYHDCKIEEQIKKSQEFLSVPADVLDIWDMIEIGQRFDLENDLSKLIKELAEMGLWVFGDRQVDNNNWVTAIVEIYSKDNPLIQKVKFDKDLMQKSK</sequence>
<reference evidence="2 3" key="1">
    <citation type="submission" date="2018-06" db="EMBL/GenBank/DDBJ databases">
        <title>Genomic Encyclopedia of Type Strains, Phase IV (KMG-IV): sequencing the most valuable type-strain genomes for metagenomic binning, comparative biology and taxonomic classification.</title>
        <authorList>
            <person name="Goeker M."/>
        </authorList>
    </citation>
    <scope>NUCLEOTIDE SEQUENCE [LARGE SCALE GENOMIC DNA]</scope>
    <source>
        <strain evidence="2 3">DSM 15140</strain>
    </source>
</reference>
<protein>
    <submittedName>
        <fullName evidence="2">DNA-binding XRE family transcriptional regulator</fullName>
    </submittedName>
</protein>
<dbReference type="EMBL" id="QNRI01000007">
    <property type="protein sequence ID" value="RBO97197.1"/>
    <property type="molecule type" value="Genomic_DNA"/>
</dbReference>
<dbReference type="GO" id="GO:0003677">
    <property type="term" value="F:DNA binding"/>
    <property type="evidence" value="ECO:0007669"/>
    <property type="project" value="UniProtKB-KW"/>
</dbReference>
<dbReference type="Proteomes" id="UP000252254">
    <property type="component" value="Unassembled WGS sequence"/>
</dbReference>
<dbReference type="PROSITE" id="PS50943">
    <property type="entry name" value="HTH_CROC1"/>
    <property type="match status" value="1"/>
</dbReference>
<dbReference type="Gene3D" id="1.10.260.40">
    <property type="entry name" value="lambda repressor-like DNA-binding domains"/>
    <property type="match status" value="1"/>
</dbReference>
<dbReference type="SUPFAM" id="SSF47413">
    <property type="entry name" value="lambda repressor-like DNA-binding domains"/>
    <property type="match status" value="1"/>
</dbReference>
<gene>
    <name evidence="2" type="ORF">DES48_107116</name>
</gene>
<keyword evidence="3" id="KW-1185">Reference proteome</keyword>
<comment type="caution">
    <text evidence="2">The sequence shown here is derived from an EMBL/GenBank/DDBJ whole genome shotgun (WGS) entry which is preliminary data.</text>
</comment>
<name>A0A366E4F3_9BACI</name>
<dbReference type="AlphaFoldDB" id="A0A366E4F3"/>
<dbReference type="Pfam" id="PF01381">
    <property type="entry name" value="HTH_3"/>
    <property type="match status" value="1"/>
</dbReference>
<accession>A0A366E4F3</accession>
<evidence type="ECO:0000313" key="3">
    <source>
        <dbReference type="Proteomes" id="UP000252254"/>
    </source>
</evidence>
<dbReference type="InterPro" id="IPR001387">
    <property type="entry name" value="Cro/C1-type_HTH"/>
</dbReference>
<organism evidence="2 3">
    <name type="scientific">Paraliobacillus ryukyuensis</name>
    <dbReference type="NCBI Taxonomy" id="200904"/>
    <lineage>
        <taxon>Bacteria</taxon>
        <taxon>Bacillati</taxon>
        <taxon>Bacillota</taxon>
        <taxon>Bacilli</taxon>
        <taxon>Bacillales</taxon>
        <taxon>Bacillaceae</taxon>
        <taxon>Paraliobacillus</taxon>
    </lineage>
</organism>
<dbReference type="RefSeq" id="WP_113869197.1">
    <property type="nucleotide sequence ID" value="NZ_BAABQN010000007.1"/>
</dbReference>
<dbReference type="CDD" id="cd00093">
    <property type="entry name" value="HTH_XRE"/>
    <property type="match status" value="1"/>
</dbReference>
<dbReference type="SMART" id="SM00530">
    <property type="entry name" value="HTH_XRE"/>
    <property type="match status" value="1"/>
</dbReference>
<evidence type="ECO:0000259" key="1">
    <source>
        <dbReference type="PROSITE" id="PS50943"/>
    </source>
</evidence>
<dbReference type="InterPro" id="IPR010982">
    <property type="entry name" value="Lambda_DNA-bd_dom_sf"/>
</dbReference>
<dbReference type="OrthoDB" id="72638at2"/>
<feature type="domain" description="HTH cro/C1-type" evidence="1">
    <location>
        <begin position="7"/>
        <end position="60"/>
    </location>
</feature>